<reference evidence="2 4" key="3">
    <citation type="journal article" date="2014" name="PLoS Genet.">
        <title>Phylogenetically driven sequencing of extremely halophilic archaea reveals strategies for static and dynamic osmo-response.</title>
        <authorList>
            <person name="Becker E.A."/>
            <person name="Seitzer P.M."/>
            <person name="Tritt A."/>
            <person name="Larsen D."/>
            <person name="Krusor M."/>
            <person name="Yao A.I."/>
            <person name="Wu D."/>
            <person name="Madern D."/>
            <person name="Eisen J.A."/>
            <person name="Darling A.E."/>
            <person name="Facciotti M.T."/>
        </authorList>
    </citation>
    <scope>NUCLEOTIDE SEQUENCE [LARGE SCALE GENOMIC DNA]</scope>
    <source>
        <strain evidence="4">ATCC 43099 / DSM 3394 / CCM 3739 / CIP 104546 / IAM 13178 / JCM 8861 / NBRC 102185 / NCIMB 2190 / MS3</strain>
        <strain evidence="2">MS-3</strain>
    </source>
</reference>
<proteinExistence type="predicted"/>
<sequence>MQNERLFGRRECIAATGTALIGLSTVPGTSVAKSNSGLSTIETENGLLITKPNGDGITKGHVAYARNVILSLPKSEGESVHVIDSEKRFEEQNRQDTVAYYVEWKKKSPTERFWSAPFGPGESGAEEVVEKAKTDVAGVNVASVGSASVDPDDGWDEIGNFADHVYVDSEDVDGNEYVSGRIDMNMNVYRGEDYHPDDDDIIEYACGLSGYVWPGTYLDDQDSAVDDGRGLNKSTTVEQNWVPSITSAEDVELVDFSPNRNESGGYSLSNITVGVSPSGPYGEVTVDTSNNEVDSIENQSDPGKTVETEYGYGSPTSHADRGGDETCRVSNAGIFKVDSSASIFITDGEIKSEFIHYSDNDYPSDSIDNVVTDYEP</sequence>
<dbReference type="KEGG" id="nmg:Nmag_2762"/>
<evidence type="ECO:0000313" key="3">
    <source>
        <dbReference type="Proteomes" id="UP000001879"/>
    </source>
</evidence>
<dbReference type="Proteomes" id="UP000001879">
    <property type="component" value="Chromosome"/>
</dbReference>
<name>D3SZQ8_NATMM</name>
<evidence type="ECO:0000313" key="1">
    <source>
        <dbReference type="EMBL" id="ADD06318.1"/>
    </source>
</evidence>
<dbReference type="PaxDb" id="547559-Nmag_2762"/>
<evidence type="ECO:0000313" key="4">
    <source>
        <dbReference type="Proteomes" id="UP000011543"/>
    </source>
</evidence>
<evidence type="ECO:0000313" key="2">
    <source>
        <dbReference type="EMBL" id="ELY31246.1"/>
    </source>
</evidence>
<reference evidence="1 3" key="2">
    <citation type="journal article" date="2012" name="BMC Genomics">
        <title>A comparative genomics perspective on the genetic content of the alkaliphilic haloarchaeon Natrialba magadii ATCC 43099T.</title>
        <authorList>
            <person name="Siddaramappa S."/>
            <person name="Challacombe J.F."/>
            <person name="Decastro R.E."/>
            <person name="Pfeiffer F."/>
            <person name="Sastre D.E."/>
            <person name="Gimenez M.I."/>
            <person name="Paggi R.A."/>
            <person name="Detter J.C."/>
            <person name="Davenport K.W."/>
            <person name="Goodwin L.A."/>
            <person name="Kyrpides N."/>
            <person name="Tapia R."/>
            <person name="Pitluck S."/>
            <person name="Lucas S."/>
            <person name="Woyke T."/>
            <person name="Maupin-Furlow J.A."/>
        </authorList>
    </citation>
    <scope>NUCLEOTIDE SEQUENCE [LARGE SCALE GENOMIC DNA]</scope>
    <source>
        <strain evidence="1">ATCC 43099</strain>
        <strain evidence="3">ATCC 43099 / DSM 3394 / CCM 3739 / CIP 104546 / IAM 13178 / JCM 8861 / NBRC 102185 / NCIMB 2190 / MS3</strain>
    </source>
</reference>
<keyword evidence="3" id="KW-1185">Reference proteome</keyword>
<protein>
    <submittedName>
        <fullName evidence="1">Uncharacterized protein</fullName>
    </submittedName>
</protein>
<organism evidence="1 3">
    <name type="scientific">Natrialba magadii (strain ATCC 43099 / DSM 3394 / CCM 3739 / CIP 104546 / IAM 13178 / JCM 8861 / NBRC 102185 / NCIMB 2190 / MS3)</name>
    <name type="common">Natronobacterium magadii</name>
    <dbReference type="NCBI Taxonomy" id="547559"/>
    <lineage>
        <taxon>Archaea</taxon>
        <taxon>Methanobacteriati</taxon>
        <taxon>Methanobacteriota</taxon>
        <taxon>Stenosarchaea group</taxon>
        <taxon>Halobacteria</taxon>
        <taxon>Halobacteriales</taxon>
        <taxon>Natrialbaceae</taxon>
        <taxon>Natrialba</taxon>
    </lineage>
</organism>
<reference evidence="1" key="4">
    <citation type="submission" date="2016-09" db="EMBL/GenBank/DDBJ databases">
        <authorList>
            <person name="Pfeiffer F."/>
        </authorList>
    </citation>
    <scope>NUCLEOTIDE SEQUENCE</scope>
    <source>
        <strain evidence="1">ATCC 43099</strain>
    </source>
</reference>
<dbReference type="GeneID" id="31795568"/>
<dbReference type="AlphaFoldDB" id="D3SZQ8"/>
<dbReference type="Proteomes" id="UP000011543">
    <property type="component" value="Unassembled WGS sequence"/>
</dbReference>
<dbReference type="EMBL" id="CP001932">
    <property type="protein sequence ID" value="ADD06318.1"/>
    <property type="molecule type" value="Genomic_DNA"/>
</dbReference>
<dbReference type="RefSeq" id="WP_004214954.1">
    <property type="nucleotide sequence ID" value="NC_013922.1"/>
</dbReference>
<gene>
    <name evidence="1" type="ordered locus">Nmag_2762</name>
    <name evidence="2" type="ORF">C500_06581</name>
</gene>
<reference evidence="3" key="1">
    <citation type="submission" date="2010-02" db="EMBL/GenBank/DDBJ databases">
        <title>Complete sequence of chromosome of Natrialba magadii ATCC 43099.</title>
        <authorList>
            <consortium name="US DOE Joint Genome Institute"/>
            <person name="Lucas S."/>
            <person name="Copeland A."/>
            <person name="Lapidus A."/>
            <person name="Cheng J.-F."/>
            <person name="Bruce D."/>
            <person name="Goodwin L."/>
            <person name="Pitluck S."/>
            <person name="Davenport K."/>
            <person name="Saunders E."/>
            <person name="Detter J.C."/>
            <person name="Han C."/>
            <person name="Tapia R."/>
            <person name="Land M."/>
            <person name="Hauser L."/>
            <person name="Kyrpides N."/>
            <person name="Mikhailova N."/>
            <person name="De Castro R.E."/>
            <person name="Maupin-Furlow J.A."/>
            <person name="Woyke T."/>
        </authorList>
    </citation>
    <scope>NUCLEOTIDE SEQUENCE [LARGE SCALE GENOMIC DNA]</scope>
    <source>
        <strain evidence="3">ATCC 43099 / DSM 3394 / CCM 3739 / CIP 104546 / IAM 13178 / JCM 8861 / NBRC 102185 / NCIMB 2190 / MS3</strain>
    </source>
</reference>
<dbReference type="EMBL" id="AOHS01000027">
    <property type="protein sequence ID" value="ELY31246.1"/>
    <property type="molecule type" value="Genomic_DNA"/>
</dbReference>
<accession>D3SZQ8</accession>
<dbReference type="PATRIC" id="fig|547559.17.peg.1277"/>
<dbReference type="HOGENOM" id="CLU_734911_0_0_2"/>